<dbReference type="GO" id="GO:0009092">
    <property type="term" value="P:homoserine metabolic process"/>
    <property type="evidence" value="ECO:0007669"/>
    <property type="project" value="TreeGrafter"/>
</dbReference>
<dbReference type="NCBIfam" id="TIGR01392">
    <property type="entry name" value="homoserO_Ac_trn"/>
    <property type="match status" value="1"/>
</dbReference>
<feature type="binding site" evidence="2">
    <location>
        <position position="380"/>
    </location>
    <ligand>
        <name>substrate</name>
    </ligand>
</feature>
<comment type="pathway">
    <text evidence="2">Amino-acid biosynthesis; L-methionine biosynthesis via de novo pathway; O-succinyl-L-homoserine from L-homoserine: step 1/1.</text>
</comment>
<dbReference type="Gene3D" id="3.40.50.1820">
    <property type="entry name" value="alpha/beta hydrolase"/>
    <property type="match status" value="1"/>
</dbReference>
<dbReference type="UniPathway" id="UPA00051">
    <property type="reaction ID" value="UER00075"/>
</dbReference>
<feature type="region of interest" description="Disordered" evidence="4">
    <location>
        <begin position="1"/>
        <end position="31"/>
    </location>
</feature>
<name>A0A2C8B6A5_9ACTN</name>
<comment type="caution">
    <text evidence="2">Lacks conserved residue(s) required for the propagation of feature annotation.</text>
</comment>
<keyword evidence="2" id="KW-0028">Amino-acid biosynthesis</keyword>
<comment type="similarity">
    <text evidence="2">Belongs to the AB hydrolase superfamily. MetX family.</text>
</comment>
<dbReference type="InterPro" id="IPR029058">
    <property type="entry name" value="AB_hydrolase_fold"/>
</dbReference>
<evidence type="ECO:0000256" key="3">
    <source>
        <dbReference type="PIRSR" id="PIRSR000443-1"/>
    </source>
</evidence>
<dbReference type="Gene3D" id="1.10.1740.110">
    <property type="match status" value="1"/>
</dbReference>
<dbReference type="GO" id="GO:0005737">
    <property type="term" value="C:cytoplasm"/>
    <property type="evidence" value="ECO:0007669"/>
    <property type="project" value="UniProtKB-SubCell"/>
</dbReference>
<feature type="domain" description="AB hydrolase-1" evidence="5">
    <location>
        <begin position="79"/>
        <end position="385"/>
    </location>
</feature>
<dbReference type="Proteomes" id="UP000250080">
    <property type="component" value="Chromosome I"/>
</dbReference>
<feature type="binding site" evidence="2">
    <location>
        <position position="253"/>
    </location>
    <ligand>
        <name>substrate</name>
    </ligand>
</feature>
<evidence type="ECO:0000313" key="7">
    <source>
        <dbReference type="EMBL" id="SCQ78547.1"/>
    </source>
</evidence>
<dbReference type="AlphaFoldDB" id="A0A2C8B6A5"/>
<dbReference type="PIRSF" id="PIRSF000443">
    <property type="entry name" value="Homoser_Ac_trans"/>
    <property type="match status" value="1"/>
</dbReference>
<dbReference type="PANTHER" id="PTHR32268:SF11">
    <property type="entry name" value="HOMOSERINE O-ACETYLTRANSFERASE"/>
    <property type="match status" value="1"/>
</dbReference>
<feature type="active site" description="Nucleophile" evidence="2 3">
    <location>
        <position position="183"/>
    </location>
</feature>
<comment type="subunit">
    <text evidence="2">Homodimer.</text>
</comment>
<keyword evidence="1 2" id="KW-0808">Transferase</keyword>
<dbReference type="HAMAP" id="MF_00296">
    <property type="entry name" value="MetX_acyltransf"/>
    <property type="match status" value="1"/>
</dbReference>
<dbReference type="SUPFAM" id="SSF53474">
    <property type="entry name" value="alpha/beta-Hydrolases"/>
    <property type="match status" value="1"/>
</dbReference>
<proteinExistence type="inferred from homology"/>
<gene>
    <name evidence="2" type="primary">metXS</name>
    <name evidence="6" type="ORF">PFR_JS10_1102</name>
    <name evidence="7" type="ORF">PFR_JS23_1136</name>
</gene>
<dbReference type="GO" id="GO:0009086">
    <property type="term" value="P:methionine biosynthetic process"/>
    <property type="evidence" value="ECO:0007669"/>
    <property type="project" value="UniProtKB-UniRule"/>
</dbReference>
<evidence type="ECO:0000259" key="5">
    <source>
        <dbReference type="Pfam" id="PF00561"/>
    </source>
</evidence>
<dbReference type="Pfam" id="PF00561">
    <property type="entry name" value="Abhydrolase_1"/>
    <property type="match status" value="1"/>
</dbReference>
<comment type="function">
    <text evidence="2">Transfers a succinyl group from succinyl-CoA to L-homoserine, forming succinyl-L-homoserine.</text>
</comment>
<keyword evidence="2" id="KW-0012">Acyltransferase</keyword>
<keyword evidence="2" id="KW-0963">Cytoplasm</keyword>
<evidence type="ECO:0000256" key="1">
    <source>
        <dbReference type="ARBA" id="ARBA00022679"/>
    </source>
</evidence>
<keyword evidence="2" id="KW-0486">Methionine biosynthesis</keyword>
<dbReference type="EMBL" id="LT618793">
    <property type="protein sequence ID" value="SCQ78547.1"/>
    <property type="molecule type" value="Genomic_DNA"/>
</dbReference>
<comment type="subcellular location">
    <subcellularLocation>
        <location evidence="2">Cytoplasm</location>
    </subcellularLocation>
</comment>
<dbReference type="PANTHER" id="PTHR32268">
    <property type="entry name" value="HOMOSERINE O-ACETYLTRANSFERASE"/>
    <property type="match status" value="1"/>
</dbReference>
<dbReference type="GO" id="GO:0008899">
    <property type="term" value="F:homoserine O-succinyltransferase activity"/>
    <property type="evidence" value="ECO:0007669"/>
    <property type="project" value="UniProtKB-UniRule"/>
</dbReference>
<protein>
    <recommendedName>
        <fullName evidence="2">Homoserine O-succinyltransferase</fullName>
        <shortName evidence="2">HST</shortName>
        <ecNumber evidence="2">2.3.1.46</ecNumber>
    </recommendedName>
    <alternativeName>
        <fullName evidence="2">Homoserine transsuccinylase</fullName>
        <shortName evidence="2">HTS</shortName>
    </alternativeName>
</protein>
<comment type="catalytic activity">
    <reaction evidence="2">
        <text>L-homoserine + succinyl-CoA = O-succinyl-L-homoserine + CoA</text>
        <dbReference type="Rhea" id="RHEA:22008"/>
        <dbReference type="ChEBI" id="CHEBI:57287"/>
        <dbReference type="ChEBI" id="CHEBI:57292"/>
        <dbReference type="ChEBI" id="CHEBI:57476"/>
        <dbReference type="ChEBI" id="CHEBI:57661"/>
        <dbReference type="EC" id="2.3.1.46"/>
    </reaction>
</comment>
<organism evidence="7 8">
    <name type="scientific">Propionibacterium freudenreichii</name>
    <dbReference type="NCBI Taxonomy" id="1744"/>
    <lineage>
        <taxon>Bacteria</taxon>
        <taxon>Bacillati</taxon>
        <taxon>Actinomycetota</taxon>
        <taxon>Actinomycetes</taxon>
        <taxon>Propionibacteriales</taxon>
        <taxon>Propionibacteriaceae</taxon>
        <taxon>Propionibacterium</taxon>
    </lineage>
</organism>
<feature type="site" description="Important for acyl-CoA specificity" evidence="2">
    <location>
        <position position="348"/>
    </location>
</feature>
<feature type="active site" evidence="2 3">
    <location>
        <position position="379"/>
    </location>
</feature>
<reference evidence="7 8" key="2">
    <citation type="submission" date="2016-09" db="EMBL/GenBank/DDBJ databases">
        <authorList>
            <person name="Laine KS P."/>
        </authorList>
    </citation>
    <scope>NUCLEOTIDE SEQUENCE [LARGE SCALE GENOMIC DNA]</scope>
    <source>
        <strain evidence="7">PFRJS-23</strain>
    </source>
</reference>
<evidence type="ECO:0000256" key="2">
    <source>
        <dbReference type="HAMAP-Rule" id="MF_00296"/>
    </source>
</evidence>
<evidence type="ECO:0000256" key="4">
    <source>
        <dbReference type="SAM" id="MobiDB-lite"/>
    </source>
</evidence>
<dbReference type="EMBL" id="LT576035">
    <property type="protein sequence ID" value="SBN38745.1"/>
    <property type="molecule type" value="Genomic_DNA"/>
</dbReference>
<evidence type="ECO:0000313" key="6">
    <source>
        <dbReference type="EMBL" id="SBN38745.1"/>
    </source>
</evidence>
<dbReference type="InterPro" id="IPR008220">
    <property type="entry name" value="HAT_MetX-like"/>
</dbReference>
<dbReference type="NCBIfam" id="NF001209">
    <property type="entry name" value="PRK00175.1"/>
    <property type="match status" value="1"/>
</dbReference>
<evidence type="ECO:0000313" key="8">
    <source>
        <dbReference type="Proteomes" id="UP000250080"/>
    </source>
</evidence>
<feature type="active site" evidence="2 3">
    <location>
        <position position="346"/>
    </location>
</feature>
<dbReference type="InterPro" id="IPR000073">
    <property type="entry name" value="AB_hydrolase_1"/>
</dbReference>
<sequence length="417" mass="46052">MGHPGDGDDAASASRGIPGMTSSRHQYLPPTPEDIVETKFMDLFDTPGEPMHLVRGGTLPGITVAYETYGTLNERRDNAIYICHALTGDAHAAGYHEGDDRPGWWDALIGPGKAIDTDRWFVVASNILGGCSGTTGPSSVNPETGKPYGLDFPLLDMHDFVVVHRALLTKLGVPHLHAAVGGSLGGMQVLDWALTHPEDMNQAVVIASSSRLTAQNIAFSAVGREAIMSDENFMNGAFAENDTNPDVGLAVARMMAHITYTSEEGFEEKFGRRPQFDAQQPGFGVDFAVESYLDHQASSFIGRFDALSYLYLTRVMDYFNPFADAHALDRLVATPVRFLVMSFDSDWRFGTAHSRRIVRRLQDAALPVSFREIHAPWGHDSFLLHIPPYLDSVRAFVEQPAVPRPTIRRRRLRKWGR</sequence>
<reference evidence="6" key="1">
    <citation type="submission" date="2016-05" db="EMBL/GenBank/DDBJ databases">
        <authorList>
            <person name="Lavstsen T."/>
            <person name="Jespersen J.S."/>
        </authorList>
    </citation>
    <scope>NUCLEOTIDE SEQUENCE</scope>
    <source>
        <strain evidence="6">PFRJS10</strain>
    </source>
</reference>
<dbReference type="GO" id="GO:0004414">
    <property type="term" value="F:homoserine O-acetyltransferase activity"/>
    <property type="evidence" value="ECO:0007669"/>
    <property type="project" value="TreeGrafter"/>
</dbReference>
<dbReference type="EC" id="2.3.1.46" evidence="2"/>
<accession>A0A2C8B6A5</accession>